<dbReference type="AlphaFoldDB" id="A0A6A4WGU0"/>
<dbReference type="OrthoDB" id="6377932at2759"/>
<dbReference type="PROSITE" id="PS50923">
    <property type="entry name" value="SUSHI"/>
    <property type="match status" value="1"/>
</dbReference>
<keyword evidence="4" id="KW-1015">Disulfide bond</keyword>
<comment type="caution">
    <text evidence="5">Lacks conserved residue(s) required for the propagation of feature annotation.</text>
</comment>
<dbReference type="SMART" id="SM00032">
    <property type="entry name" value="CCP"/>
    <property type="match status" value="8"/>
</dbReference>
<dbReference type="EMBL" id="VIIS01000647">
    <property type="protein sequence ID" value="KAF0306626.1"/>
    <property type="molecule type" value="Genomic_DNA"/>
</dbReference>
<keyword evidence="2 5" id="KW-0768">Sushi</keyword>
<evidence type="ECO:0000256" key="6">
    <source>
        <dbReference type="SAM" id="MobiDB-lite"/>
    </source>
</evidence>
<organism evidence="8 9">
    <name type="scientific">Amphibalanus amphitrite</name>
    <name type="common">Striped barnacle</name>
    <name type="synonym">Balanus amphitrite</name>
    <dbReference type="NCBI Taxonomy" id="1232801"/>
    <lineage>
        <taxon>Eukaryota</taxon>
        <taxon>Metazoa</taxon>
        <taxon>Ecdysozoa</taxon>
        <taxon>Arthropoda</taxon>
        <taxon>Crustacea</taxon>
        <taxon>Multicrustacea</taxon>
        <taxon>Cirripedia</taxon>
        <taxon>Thoracica</taxon>
        <taxon>Thoracicalcarea</taxon>
        <taxon>Balanomorpha</taxon>
        <taxon>Balanoidea</taxon>
        <taxon>Balanidae</taxon>
        <taxon>Amphibalaninae</taxon>
        <taxon>Amphibalanus</taxon>
    </lineage>
</organism>
<gene>
    <name evidence="8" type="primary">CFHR4_3</name>
    <name evidence="8" type="ORF">FJT64_002378</name>
</gene>
<accession>A0A6A4WGU0</accession>
<comment type="subcellular location">
    <subcellularLocation>
        <location evidence="1">Virion</location>
    </subcellularLocation>
</comment>
<protein>
    <submittedName>
        <fullName evidence="8">Complement factor H-related protein 4</fullName>
    </submittedName>
</protein>
<keyword evidence="9" id="KW-1185">Reference proteome</keyword>
<feature type="region of interest" description="Disordered" evidence="6">
    <location>
        <begin position="615"/>
        <end position="652"/>
    </location>
</feature>
<dbReference type="PANTHER" id="PTHR45785:SF2">
    <property type="entry name" value="COMPLEMENT FACTOR H-RELATED"/>
    <property type="match status" value="1"/>
</dbReference>
<dbReference type="InterPro" id="IPR051503">
    <property type="entry name" value="ComplSys_Reg/VirEntry_Med"/>
</dbReference>
<evidence type="ECO:0000256" key="2">
    <source>
        <dbReference type="ARBA" id="ARBA00022659"/>
    </source>
</evidence>
<evidence type="ECO:0000313" key="9">
    <source>
        <dbReference type="Proteomes" id="UP000440578"/>
    </source>
</evidence>
<evidence type="ECO:0000256" key="4">
    <source>
        <dbReference type="ARBA" id="ARBA00023157"/>
    </source>
</evidence>
<evidence type="ECO:0000259" key="7">
    <source>
        <dbReference type="PROSITE" id="PS50923"/>
    </source>
</evidence>
<keyword evidence="3" id="KW-0732">Signal</keyword>
<dbReference type="Gene3D" id="2.10.70.10">
    <property type="entry name" value="Complement Module, domain 1"/>
    <property type="match status" value="2"/>
</dbReference>
<dbReference type="PANTHER" id="PTHR45785">
    <property type="entry name" value="COMPLEMENT FACTOR H-RELATED"/>
    <property type="match status" value="1"/>
</dbReference>
<comment type="caution">
    <text evidence="8">The sequence shown here is derived from an EMBL/GenBank/DDBJ whole genome shotgun (WGS) entry which is preliminary data.</text>
</comment>
<name>A0A6A4WGU0_AMPAM</name>
<proteinExistence type="predicted"/>
<reference evidence="8 9" key="1">
    <citation type="submission" date="2019-07" db="EMBL/GenBank/DDBJ databases">
        <title>Draft genome assembly of a fouling barnacle, Amphibalanus amphitrite (Darwin, 1854): The first reference genome for Thecostraca.</title>
        <authorList>
            <person name="Kim W."/>
        </authorList>
    </citation>
    <scope>NUCLEOTIDE SEQUENCE [LARGE SCALE GENOMIC DNA]</scope>
    <source>
        <strain evidence="8">SNU_AA5</strain>
        <tissue evidence="8">Soma without cirri and trophi</tissue>
    </source>
</reference>
<feature type="domain" description="Sushi" evidence="7">
    <location>
        <begin position="1006"/>
        <end position="1067"/>
    </location>
</feature>
<dbReference type="InterPro" id="IPR000436">
    <property type="entry name" value="Sushi_SCR_CCP_dom"/>
</dbReference>
<evidence type="ECO:0000256" key="3">
    <source>
        <dbReference type="ARBA" id="ARBA00022729"/>
    </source>
</evidence>
<evidence type="ECO:0000256" key="1">
    <source>
        <dbReference type="ARBA" id="ARBA00004328"/>
    </source>
</evidence>
<evidence type="ECO:0000256" key="5">
    <source>
        <dbReference type="PROSITE-ProRule" id="PRU00302"/>
    </source>
</evidence>
<dbReference type="InterPro" id="IPR035976">
    <property type="entry name" value="Sushi/SCR/CCP_sf"/>
</dbReference>
<sequence>MSPSITTADVAGTSAMATNVTITCRDPSKVIITKDQYQINDYSAQSSSKTFICRAPSQNAMFDDLPVAADAICMTPCPADYTLVAPTEWTVGAITDTVNRLSCLSPVVDRPGLGPYKAAQLCGQRGEQLLDFPVPKDRLNNPSGFSLITAMHYSKDPQDNVMKIRDLRGTFMPSHQFDSGAAPGDYSNGDRCVALYEDPAVDPPGTMVRHSECYNTEHRFVCMKNVGCDAEHFFHEGFCYNLLIASSVKDHMDDCYPDPKNVGGRNGMPAVPTSSLLTALAARPDNPDLPVAVGVYRRHDGFFMMDEPIADTDITISDPAELCAVLDMTAGALTSMACNENTVRPALCQYPGLPQKACTTDDQSGYPANSNFSQAGPHLIHACRFPLQTANFETDQQQTCNHANYLYEGAVIDCDQCMMNPLAPHSDMTLTSDWDSVARTLGTVVNYSCSAGLTTVSGDMVQQQTCTLDGWAGDIVQCDTCEWLPSFNASSGVNISVTGGTQFGGLVEMACLPGLEAADGSVFSSAICTPDAWNLCHTNFSCDFCHGPPLNHTVPAYVSGHDWDGSTRIQGTVVTYTCEGATVTASGLQEQYQNLYRPRLGRRDLRLRRLCRGPDERYGRRQSPVGRHAHGRRGGLVPLRRRHGHSRRRHAAEPDVHHIGLGRNPCIGEPVNVTGMTTITSSFTGDRQIGDQVTYTCQAPLTTSAGQQLQTVNCTDQGWVGDVLPCEASSYHCNHHLYTAEGHNRIQAVCEASGWTVCEPEIECNFCADLGDVSQYGGTLTWDYTGVREVGTVVTLTCGTGLATPELNTTQTLTCGLNGWNRAVPCSVCTDPAPTPPASLEPNVTWTLGDPTAIYTCLESKKFAWGLTTFEMTCSPTGWPCVPECEYCAGSPDPPAGVYPTDVFYNPGGQATYQCSANMQTALNDTVQTLTCVETGWEGDLLPCDVCIGEVTAPSPGQNRIWSGNNTVDTIVTYECVPGMETEEGTTYQTRNCTTDGWTPPPLPCDLCDSAPPPHAYMTRDWSGNRTVNSTATYTCHGNLTTMANETEQTITCTETGWSAPVQPCAMCKDPIPDAGNSTERNMTSRVGWRLPGATVEYLCSTGAVQTVTCTGSGWEPEVLPPCCESAPPPPPADRRHLSYYWLIEGFHNKAAEGQMRIYSDSSILNME</sequence>
<dbReference type="EMBL" id="VIIS01000647">
    <property type="protein sequence ID" value="KAF0306627.1"/>
    <property type="molecule type" value="Genomic_DNA"/>
</dbReference>
<feature type="compositionally biased region" description="Basic residues" evidence="6">
    <location>
        <begin position="627"/>
        <end position="650"/>
    </location>
</feature>
<evidence type="ECO:0000313" key="8">
    <source>
        <dbReference type="EMBL" id="KAF0306626.1"/>
    </source>
</evidence>
<dbReference type="SUPFAM" id="SSF57535">
    <property type="entry name" value="Complement control module/SCR domain"/>
    <property type="match status" value="2"/>
</dbReference>
<dbReference type="Proteomes" id="UP000440578">
    <property type="component" value="Unassembled WGS sequence"/>
</dbReference>